<evidence type="ECO:0000256" key="1">
    <source>
        <dbReference type="SAM" id="MobiDB-lite"/>
    </source>
</evidence>
<feature type="transmembrane region" description="Helical" evidence="2">
    <location>
        <begin position="20"/>
        <end position="40"/>
    </location>
</feature>
<dbReference type="Proteomes" id="UP000525078">
    <property type="component" value="Unassembled WGS sequence"/>
</dbReference>
<organism evidence="3 4">
    <name type="scientific">Cannabis sativa</name>
    <name type="common">Hemp</name>
    <name type="synonym">Marijuana</name>
    <dbReference type="NCBI Taxonomy" id="3483"/>
    <lineage>
        <taxon>Eukaryota</taxon>
        <taxon>Viridiplantae</taxon>
        <taxon>Streptophyta</taxon>
        <taxon>Embryophyta</taxon>
        <taxon>Tracheophyta</taxon>
        <taxon>Spermatophyta</taxon>
        <taxon>Magnoliopsida</taxon>
        <taxon>eudicotyledons</taxon>
        <taxon>Gunneridae</taxon>
        <taxon>Pentapetalae</taxon>
        <taxon>rosids</taxon>
        <taxon>fabids</taxon>
        <taxon>Rosales</taxon>
        <taxon>Cannabaceae</taxon>
        <taxon>Cannabis</taxon>
    </lineage>
</organism>
<keyword evidence="2" id="KW-0472">Membrane</keyword>
<accession>A0A7J6GG24</accession>
<comment type="caution">
    <text evidence="3">The sequence shown here is derived from an EMBL/GenBank/DDBJ whole genome shotgun (WGS) entry which is preliminary data.</text>
</comment>
<feature type="region of interest" description="Disordered" evidence="1">
    <location>
        <begin position="66"/>
        <end position="85"/>
    </location>
</feature>
<dbReference type="EMBL" id="JAATIP010000059">
    <property type="protein sequence ID" value="KAF4381802.1"/>
    <property type="molecule type" value="Genomic_DNA"/>
</dbReference>
<name>A0A7J6GG24_CANSA</name>
<evidence type="ECO:0000313" key="3">
    <source>
        <dbReference type="EMBL" id="KAF4381802.1"/>
    </source>
</evidence>
<evidence type="ECO:0000256" key="2">
    <source>
        <dbReference type="SAM" id="Phobius"/>
    </source>
</evidence>
<dbReference type="AlphaFoldDB" id="A0A7J6GG24"/>
<proteinExistence type="predicted"/>
<sequence length="85" mass="9765">MPMVIRTGPDGWKPKSVKIYGYNSKAVTFYVVVLLLKMLWTVSQQLLNTLQQNKKNNKIWNLFSGEAEAPTGRDQEENNQQNLPI</sequence>
<keyword evidence="2" id="KW-0812">Transmembrane</keyword>
<evidence type="ECO:0000313" key="4">
    <source>
        <dbReference type="Proteomes" id="UP000525078"/>
    </source>
</evidence>
<gene>
    <name evidence="3" type="ORF">F8388_008978</name>
</gene>
<reference evidence="3 4" key="1">
    <citation type="journal article" date="2020" name="bioRxiv">
        <title>Sequence and annotation of 42 cannabis genomes reveals extensive copy number variation in cannabinoid synthesis and pathogen resistance genes.</title>
        <authorList>
            <person name="Mckernan K.J."/>
            <person name="Helbert Y."/>
            <person name="Kane L.T."/>
            <person name="Ebling H."/>
            <person name="Zhang L."/>
            <person name="Liu B."/>
            <person name="Eaton Z."/>
            <person name="Mclaughlin S."/>
            <person name="Kingan S."/>
            <person name="Baybayan P."/>
            <person name="Concepcion G."/>
            <person name="Jordan M."/>
            <person name="Riva A."/>
            <person name="Barbazuk W."/>
            <person name="Harkins T."/>
        </authorList>
    </citation>
    <scope>NUCLEOTIDE SEQUENCE [LARGE SCALE GENOMIC DNA]</scope>
    <source>
        <strain evidence="4">cv. Jamaican Lion 4</strain>
        <tissue evidence="3">Leaf</tissue>
    </source>
</reference>
<protein>
    <submittedName>
        <fullName evidence="3">Uncharacterized protein</fullName>
    </submittedName>
</protein>
<keyword evidence="2" id="KW-1133">Transmembrane helix</keyword>